<dbReference type="InterPro" id="IPR029010">
    <property type="entry name" value="ThuA-like"/>
</dbReference>
<dbReference type="Pfam" id="PF20601">
    <property type="entry name" value="DUF6797"/>
    <property type="match status" value="1"/>
</dbReference>
<dbReference type="SUPFAM" id="SSF48695">
    <property type="entry name" value="Multiheme cytochromes"/>
    <property type="match status" value="1"/>
</dbReference>
<feature type="region of interest" description="Disordered" evidence="5">
    <location>
        <begin position="317"/>
        <end position="352"/>
    </location>
</feature>
<evidence type="ECO:0000256" key="5">
    <source>
        <dbReference type="SAM" id="MobiDB-lite"/>
    </source>
</evidence>
<dbReference type="InterPro" id="IPR036280">
    <property type="entry name" value="Multihaem_cyt_sf"/>
</dbReference>
<dbReference type="Proteomes" id="UP000315700">
    <property type="component" value="Chromosome"/>
</dbReference>
<organism evidence="8 9">
    <name type="scientific">Caulifigura coniformis</name>
    <dbReference type="NCBI Taxonomy" id="2527983"/>
    <lineage>
        <taxon>Bacteria</taxon>
        <taxon>Pseudomonadati</taxon>
        <taxon>Planctomycetota</taxon>
        <taxon>Planctomycetia</taxon>
        <taxon>Planctomycetales</taxon>
        <taxon>Planctomycetaceae</taxon>
        <taxon>Caulifigura</taxon>
    </lineage>
</organism>
<dbReference type="SUPFAM" id="SSF101898">
    <property type="entry name" value="NHL repeat"/>
    <property type="match status" value="1"/>
</dbReference>
<reference evidence="8 9" key="1">
    <citation type="submission" date="2019-02" db="EMBL/GenBank/DDBJ databases">
        <title>Deep-cultivation of Planctomycetes and their phenomic and genomic characterization uncovers novel biology.</title>
        <authorList>
            <person name="Wiegand S."/>
            <person name="Jogler M."/>
            <person name="Boedeker C."/>
            <person name="Pinto D."/>
            <person name="Vollmers J."/>
            <person name="Rivas-Marin E."/>
            <person name="Kohn T."/>
            <person name="Peeters S.H."/>
            <person name="Heuer A."/>
            <person name="Rast P."/>
            <person name="Oberbeckmann S."/>
            <person name="Bunk B."/>
            <person name="Jeske O."/>
            <person name="Meyerdierks A."/>
            <person name="Storesund J.E."/>
            <person name="Kallscheuer N."/>
            <person name="Luecker S."/>
            <person name="Lage O.M."/>
            <person name="Pohl T."/>
            <person name="Merkel B.J."/>
            <person name="Hornburger P."/>
            <person name="Mueller R.-W."/>
            <person name="Bruemmer F."/>
            <person name="Labrenz M."/>
            <person name="Spormann A.M."/>
            <person name="Op den Camp H."/>
            <person name="Overmann J."/>
            <person name="Amann R."/>
            <person name="Jetten M.S.M."/>
            <person name="Mascher T."/>
            <person name="Medema M.H."/>
            <person name="Devos D.P."/>
            <person name="Kaster A.-K."/>
            <person name="Ovreas L."/>
            <person name="Rohde M."/>
            <person name="Galperin M.Y."/>
            <person name="Jogler C."/>
        </authorList>
    </citation>
    <scope>NUCLEOTIDE SEQUENCE [LARGE SCALE GENOMIC DNA]</scope>
    <source>
        <strain evidence="8 9">Pan44</strain>
    </source>
</reference>
<dbReference type="GO" id="GO:0020037">
    <property type="term" value="F:heme binding"/>
    <property type="evidence" value="ECO:0007669"/>
    <property type="project" value="InterPro"/>
</dbReference>
<dbReference type="PROSITE" id="PS51007">
    <property type="entry name" value="CYTC"/>
    <property type="match status" value="2"/>
</dbReference>
<dbReference type="OrthoDB" id="219211at2"/>
<sequence length="2066" mass="226360" precursor="true">MLVRFLLALGFAFASFGVADEGQAAGPKKIVIVAGEKSHGPEGNRIHDYAWTARLLKASLEASNVKDAVRVVYVRDGWPKDSAVLADADSILVVSDGRDGDKYSEAPHLESPERVAEVQKLIDRGCGLCVLHFSTFAPDKYATQVLDWTGGYFDWEENGERKWYSAIKTLEADVIPVGGKHAALSGLRPWKMKEEFYFNLRFAEGASSNPAGTTYVSGVPTRTHADGSSTQTLLVVPATEGRDDWGITVAWARERKNGGRGFGTTCGHFYDNWSHDDFRKLVLNALVWSAHADVPPKGVDGPFLSRAAIMSAIGEPFDPKAAGEESPASEKKTTQSRSENEPALAATRQGSASAPIRLISQKSDVPPVDDAPIRVLMFAGNDAHKWHNWEKTTPVIKKLLEIDPRITVDVSNNIEDLATKLAPGPDEKRSYDVVIQNYVNWHDNTPLSAASKSAFVDFIDNGGGLILVHFANGAFHFSLPEAGGSDWPEYRKIVRRVWNHDGPESKRSAHDPFKPMSVRPSKLKHEITKGLASFKLTDELYFSQAGEEPIEPLITAKSAITKRDEPLAWAYDFGQGRVFQTLLGHSEQTYDAFEAREMLRRAVAWSARRKVIPTPVDKDTSVAKKKVNHWGTDQVGFDWSEADSEDDRWKNSEIGNFLASIVPFNTNAIGKDIKDSQLAEKGLTIKVGGKDDGAVCYDTGRGQMRAAWTGGFLKFHPRRYGIIEAPHPDGVPLFTSSKHPGFTGAEAKPAEFHYRGLWRTGDRTVLNWEVNGTTVLETPWLQQVDGVPVLTRTFRVEAGDQPVSVALLKDGPNYGVLKVGDHRVLQSREAGQSPAFAIEERPGVSLSHPGDFRSLTLDFAPRTQPVEVTLLTWLSTVDKDQAGETVPSAVPAAASVDLTTFKNPGPSQWTAPLVTKGVRGVESGSFAVDTVTIPFENPYQAMFFVTGHDFLTPDVAAICTVHGDVWLVSGLAGDWSELKWKRYATGMFQPLGLVVRKRLSPPPAEAANAKESLTSPFDILVLCRDHIARLHDLNADDEADYYEVFNEEVTTSPGGHDYVTCLEQDRTGSLYYIHALEGIIRVSPDGRYKEVIGTGYRNPNGLGVSPDGDITVAPQEGNWTPSSGVFEVHPGSYGGFGGPKVQSGRPLGYDPPLCWIPRRLDNSSGGQVTVTSDKWGPLEGKLLHLSYGQCTVHLVLREDIHGVGQGGTIKLSPQFESGVCRGRFSPFDGQLYVSGLRGWTTSATQDGCFQRMRYTGRPVHLPVGVGTLKNGLTLTFSDTLDRESAEDPDNYFAEQWNVTYRAEYGSPEFKISNPKEEGRDPVDIESATLLEDGRTVFLEIPDIQPVSQLSLSYTLTAKDGAKIDQTYVHTIHLVRDAPFDPAKITRRAPKGQLSAEEEQSLKPGFYWQFSNGTEGAEKVISQRPSRMASLSVPDGQSPSSAFLAARPGAEKLGPYLASGTGFLHLPLKTAARFELIGVGSAGLEVNGQEVIPVSPLDGQSGAQVALHKGYNRIRVTYRSPSEGGSMVRLLWAPEGQVVESLPPEALFYSGSAETWWDEMVRRPRVMIDSLHCRNCHSGIEPATIPLRGAPSLENAGGRLQASWIAAWILDPKAHRKDATMPAMLGGFEQQADRQQAARDVAAWLSSLGGRSANGSSAAADEASHRRGRQLFEDLGCIVCHRLTPNADEDEWNRQSLTEVAYKFQPGQLERFISEPHRHFPTSYMADFRLTAKEAGDLSGFLIAESLKNPVEGLEPAGEAQADKKRGRELFGSLGCRQCHTAEAGDQLATERIDLKDEAGGLVVHLPARGCLGDDPADWRNRTSRLPIPDFGFTEEQAERIATVWCMQEKPSAAETSKRLMKAMHCQACHDRDGVKSARMQIIAEESETGIVPESLPALTWTGERLQTGWMEDFIAGRVKAKPREWLKARMPAFPAYAGAIAQGIAAEHGLAPTRPEAMKANAELAAAGKELLGSAGLDCRQCHGLGDAPPTGDKNTLLAPGINFTLVKDRIQPGFYHRWMLDPPRYDANTRMPKLAPDGKTTKVTKYFDGDAKKQFEAIWEYLQTP</sequence>
<name>A0A517SE30_9PLAN</name>
<dbReference type="InterPro" id="IPR046476">
    <property type="entry name" value="DUF6797"/>
</dbReference>
<dbReference type="InterPro" id="IPR009056">
    <property type="entry name" value="Cyt_c-like_dom"/>
</dbReference>
<keyword evidence="9" id="KW-1185">Reference proteome</keyword>
<feature type="compositionally biased region" description="Basic and acidic residues" evidence="5">
    <location>
        <begin position="317"/>
        <end position="333"/>
    </location>
</feature>
<feature type="domain" description="Cytochrome c" evidence="7">
    <location>
        <begin position="1662"/>
        <end position="1745"/>
    </location>
</feature>
<accession>A0A517SE30</accession>
<protein>
    <submittedName>
        <fullName evidence="8">Trehalose utilization</fullName>
    </submittedName>
</protein>
<dbReference type="RefSeq" id="WP_145030229.1">
    <property type="nucleotide sequence ID" value="NZ_CP036271.1"/>
</dbReference>
<evidence type="ECO:0000256" key="2">
    <source>
        <dbReference type="ARBA" id="ARBA00022723"/>
    </source>
</evidence>
<keyword evidence="6" id="KW-0732">Signal</keyword>
<evidence type="ECO:0000313" key="8">
    <source>
        <dbReference type="EMBL" id="QDT54367.1"/>
    </source>
</evidence>
<proteinExistence type="predicted"/>
<dbReference type="SUPFAM" id="SSF46626">
    <property type="entry name" value="Cytochrome c"/>
    <property type="match status" value="2"/>
</dbReference>
<evidence type="ECO:0000256" key="3">
    <source>
        <dbReference type="ARBA" id="ARBA00023004"/>
    </source>
</evidence>
<dbReference type="Pfam" id="PF06283">
    <property type="entry name" value="ThuA"/>
    <property type="match status" value="2"/>
</dbReference>
<evidence type="ECO:0000256" key="1">
    <source>
        <dbReference type="ARBA" id="ARBA00022617"/>
    </source>
</evidence>
<evidence type="ECO:0000256" key="4">
    <source>
        <dbReference type="PROSITE-ProRule" id="PRU00433"/>
    </source>
</evidence>
<dbReference type="PANTHER" id="PTHR33546">
    <property type="entry name" value="LARGE, MULTIFUNCTIONAL SECRETED PROTEIN-RELATED"/>
    <property type="match status" value="1"/>
</dbReference>
<dbReference type="Gene3D" id="1.10.760.10">
    <property type="entry name" value="Cytochrome c-like domain"/>
    <property type="match status" value="4"/>
</dbReference>
<keyword evidence="3 4" id="KW-0408">Iron</keyword>
<keyword evidence="1 4" id="KW-0349">Heme</keyword>
<dbReference type="PANTHER" id="PTHR33546:SF1">
    <property type="entry name" value="LARGE, MULTIFUNCTIONAL SECRETED PROTEIN"/>
    <property type="match status" value="1"/>
</dbReference>
<dbReference type="InterPro" id="IPR036909">
    <property type="entry name" value="Cyt_c-like_dom_sf"/>
</dbReference>
<dbReference type="KEGG" id="ccos:Pan44_24000"/>
<dbReference type="SUPFAM" id="SSF52317">
    <property type="entry name" value="Class I glutamine amidotransferase-like"/>
    <property type="match status" value="2"/>
</dbReference>
<feature type="chain" id="PRO_5022074300" evidence="6">
    <location>
        <begin position="20"/>
        <end position="2066"/>
    </location>
</feature>
<feature type="domain" description="Cytochrome c" evidence="7">
    <location>
        <begin position="1963"/>
        <end position="2066"/>
    </location>
</feature>
<feature type="signal peptide" evidence="6">
    <location>
        <begin position="1"/>
        <end position="19"/>
    </location>
</feature>
<dbReference type="Gene3D" id="3.40.50.880">
    <property type="match status" value="2"/>
</dbReference>
<evidence type="ECO:0000256" key="6">
    <source>
        <dbReference type="SAM" id="SignalP"/>
    </source>
</evidence>
<dbReference type="InterPro" id="IPR029062">
    <property type="entry name" value="Class_I_gatase-like"/>
</dbReference>
<gene>
    <name evidence="8" type="ORF">Pan44_24000</name>
</gene>
<dbReference type="GO" id="GO:0046872">
    <property type="term" value="F:metal ion binding"/>
    <property type="evidence" value="ECO:0007669"/>
    <property type="project" value="UniProtKB-KW"/>
</dbReference>
<evidence type="ECO:0000259" key="7">
    <source>
        <dbReference type="PROSITE" id="PS51007"/>
    </source>
</evidence>
<dbReference type="InParanoid" id="A0A517SE30"/>
<evidence type="ECO:0000313" key="9">
    <source>
        <dbReference type="Proteomes" id="UP000315700"/>
    </source>
</evidence>
<dbReference type="EMBL" id="CP036271">
    <property type="protein sequence ID" value="QDT54367.1"/>
    <property type="molecule type" value="Genomic_DNA"/>
</dbReference>
<keyword evidence="2 4" id="KW-0479">Metal-binding</keyword>
<dbReference type="GO" id="GO:0009055">
    <property type="term" value="F:electron transfer activity"/>
    <property type="evidence" value="ECO:0007669"/>
    <property type="project" value="InterPro"/>
</dbReference>